<organism evidence="25 26">
    <name type="scientific">Perilla frutescens var. hirtella</name>
    <name type="common">Perilla citriodora</name>
    <name type="synonym">Perilla setoyensis</name>
    <dbReference type="NCBI Taxonomy" id="608512"/>
    <lineage>
        <taxon>Eukaryota</taxon>
        <taxon>Viridiplantae</taxon>
        <taxon>Streptophyta</taxon>
        <taxon>Embryophyta</taxon>
        <taxon>Tracheophyta</taxon>
        <taxon>Spermatophyta</taxon>
        <taxon>Magnoliopsida</taxon>
        <taxon>eudicotyledons</taxon>
        <taxon>Gunneridae</taxon>
        <taxon>Pentapetalae</taxon>
        <taxon>asterids</taxon>
        <taxon>lamiids</taxon>
        <taxon>Lamiales</taxon>
        <taxon>Lamiaceae</taxon>
        <taxon>Nepetoideae</taxon>
        <taxon>Elsholtzieae</taxon>
        <taxon>Perilla</taxon>
    </lineage>
</organism>
<reference evidence="25 26" key="1">
    <citation type="journal article" date="2021" name="Nat. Commun.">
        <title>Incipient diploidization of the medicinal plant Perilla within 10,000 years.</title>
        <authorList>
            <person name="Zhang Y."/>
            <person name="Shen Q."/>
            <person name="Leng L."/>
            <person name="Zhang D."/>
            <person name="Chen S."/>
            <person name="Shi Y."/>
            <person name="Ning Z."/>
            <person name="Chen S."/>
        </authorList>
    </citation>
    <scope>NUCLEOTIDE SEQUENCE [LARGE SCALE GENOMIC DNA]</scope>
    <source>
        <strain evidence="26">cv. PC099</strain>
    </source>
</reference>
<keyword evidence="26" id="KW-1185">Reference proteome</keyword>
<evidence type="ECO:0000256" key="5">
    <source>
        <dbReference type="ARBA" id="ARBA00022475"/>
    </source>
</evidence>
<dbReference type="SUPFAM" id="SSF52058">
    <property type="entry name" value="L domain-like"/>
    <property type="match status" value="2"/>
</dbReference>
<dbReference type="InterPro" id="IPR001611">
    <property type="entry name" value="Leu-rich_rpt"/>
</dbReference>
<evidence type="ECO:0000259" key="24">
    <source>
        <dbReference type="PROSITE" id="PS50011"/>
    </source>
</evidence>
<dbReference type="PANTHER" id="PTHR48056:SF73">
    <property type="entry name" value="LRR RECEPTOR-LIKE SERINE_THREONINE-PROTEIN KINASE EFR"/>
    <property type="match status" value="1"/>
</dbReference>
<dbReference type="AlphaFoldDB" id="A0AAD4PDT5"/>
<dbReference type="InterPro" id="IPR008271">
    <property type="entry name" value="Ser/Thr_kinase_AS"/>
</dbReference>
<evidence type="ECO:0000256" key="22">
    <source>
        <dbReference type="PROSITE-ProRule" id="PRU10141"/>
    </source>
</evidence>
<dbReference type="PROSITE" id="PS00108">
    <property type="entry name" value="PROTEIN_KINASE_ST"/>
    <property type="match status" value="1"/>
</dbReference>
<dbReference type="InterPro" id="IPR032675">
    <property type="entry name" value="LRR_dom_sf"/>
</dbReference>
<dbReference type="FunFam" id="3.80.10.10:FF:000095">
    <property type="entry name" value="LRR receptor-like serine/threonine-protein kinase GSO1"/>
    <property type="match status" value="1"/>
</dbReference>
<dbReference type="PANTHER" id="PTHR48056">
    <property type="entry name" value="LRR RECEPTOR-LIKE SERINE/THREONINE-PROTEIN KINASE-RELATED"/>
    <property type="match status" value="1"/>
</dbReference>
<dbReference type="InterPro" id="IPR000719">
    <property type="entry name" value="Prot_kinase_dom"/>
</dbReference>
<evidence type="ECO:0000256" key="13">
    <source>
        <dbReference type="ARBA" id="ARBA00022741"/>
    </source>
</evidence>
<dbReference type="FunFam" id="3.30.200.20:FF:000661">
    <property type="entry name" value="Serine-threonine protein kinase plant-type"/>
    <property type="match status" value="1"/>
</dbReference>
<feature type="domain" description="Protein kinase" evidence="24">
    <location>
        <begin position="732"/>
        <end position="1010"/>
    </location>
</feature>
<evidence type="ECO:0000256" key="10">
    <source>
        <dbReference type="ARBA" id="ARBA00022692"/>
    </source>
</evidence>
<dbReference type="Pfam" id="PF23598">
    <property type="entry name" value="LRR_14"/>
    <property type="match status" value="1"/>
</dbReference>
<dbReference type="GO" id="GO:0005524">
    <property type="term" value="F:ATP binding"/>
    <property type="evidence" value="ECO:0007669"/>
    <property type="project" value="UniProtKB-UniRule"/>
</dbReference>
<evidence type="ECO:0000256" key="15">
    <source>
        <dbReference type="ARBA" id="ARBA00022840"/>
    </source>
</evidence>
<dbReference type="PROSITE" id="PS50011">
    <property type="entry name" value="PROTEIN_KINASE_DOM"/>
    <property type="match status" value="1"/>
</dbReference>
<dbReference type="PROSITE" id="PS00107">
    <property type="entry name" value="PROTEIN_KINASE_ATP"/>
    <property type="match status" value="1"/>
</dbReference>
<keyword evidence="17 23" id="KW-0472">Membrane</keyword>
<dbReference type="InterPro" id="IPR017441">
    <property type="entry name" value="Protein_kinase_ATP_BS"/>
</dbReference>
<dbReference type="InterPro" id="IPR011009">
    <property type="entry name" value="Kinase-like_dom_sf"/>
</dbReference>
<evidence type="ECO:0000256" key="8">
    <source>
        <dbReference type="ARBA" id="ARBA00022614"/>
    </source>
</evidence>
<dbReference type="FunFam" id="3.80.10.10:FF:000317">
    <property type="entry name" value="Inactive leucine-rich repeat receptor-like protein kinase"/>
    <property type="match status" value="1"/>
</dbReference>
<dbReference type="InterPro" id="IPR050647">
    <property type="entry name" value="Plant_LRR-RLKs"/>
</dbReference>
<dbReference type="Pfam" id="PF08263">
    <property type="entry name" value="LRRNT_2"/>
    <property type="match status" value="1"/>
</dbReference>
<dbReference type="InterPro" id="IPR001245">
    <property type="entry name" value="Ser-Thr/Tyr_kinase_cat_dom"/>
</dbReference>
<keyword evidence="10 23" id="KW-0812">Transmembrane</keyword>
<proteinExistence type="inferred from homology"/>
<keyword evidence="13 22" id="KW-0547">Nucleotide-binding</keyword>
<keyword evidence="6" id="KW-0723">Serine/threonine-protein kinase</keyword>
<dbReference type="SMART" id="SM00220">
    <property type="entry name" value="S_TKc"/>
    <property type="match status" value="1"/>
</dbReference>
<keyword evidence="5" id="KW-1003">Cell membrane</keyword>
<protein>
    <recommendedName>
        <fullName evidence="4">non-specific serine/threonine protein kinase</fullName>
        <ecNumber evidence="4">2.7.11.1</ecNumber>
    </recommendedName>
</protein>
<evidence type="ECO:0000256" key="3">
    <source>
        <dbReference type="ARBA" id="ARBA00008684"/>
    </source>
</evidence>
<dbReference type="GO" id="GO:0005886">
    <property type="term" value="C:plasma membrane"/>
    <property type="evidence" value="ECO:0007669"/>
    <property type="project" value="UniProtKB-SubCell"/>
</dbReference>
<accession>A0AAD4PDT5</accession>
<keyword evidence="14" id="KW-0418">Kinase</keyword>
<dbReference type="Gene3D" id="3.80.10.10">
    <property type="entry name" value="Ribonuclease Inhibitor"/>
    <property type="match status" value="4"/>
</dbReference>
<comment type="caution">
    <text evidence="25">The sequence shown here is derived from an EMBL/GenBank/DDBJ whole genome shotgun (WGS) entry which is preliminary data.</text>
</comment>
<evidence type="ECO:0000256" key="23">
    <source>
        <dbReference type="SAM" id="Phobius"/>
    </source>
</evidence>
<dbReference type="FunFam" id="1.10.510.10:FF:000358">
    <property type="entry name" value="Putative leucine-rich repeat receptor-like serine/threonine-protein kinase"/>
    <property type="match status" value="1"/>
</dbReference>
<dbReference type="SMART" id="SM00369">
    <property type="entry name" value="LRR_TYP"/>
    <property type="match status" value="7"/>
</dbReference>
<dbReference type="SMART" id="SM00365">
    <property type="entry name" value="LRR_SD22"/>
    <property type="match status" value="7"/>
</dbReference>
<evidence type="ECO:0000256" key="12">
    <source>
        <dbReference type="ARBA" id="ARBA00022737"/>
    </source>
</evidence>
<evidence type="ECO:0000313" key="25">
    <source>
        <dbReference type="EMBL" id="KAH6835601.1"/>
    </source>
</evidence>
<keyword evidence="11" id="KW-0732">Signal</keyword>
<evidence type="ECO:0000256" key="4">
    <source>
        <dbReference type="ARBA" id="ARBA00012513"/>
    </source>
</evidence>
<evidence type="ECO:0000256" key="9">
    <source>
        <dbReference type="ARBA" id="ARBA00022679"/>
    </source>
</evidence>
<evidence type="ECO:0000256" key="18">
    <source>
        <dbReference type="ARBA" id="ARBA00023170"/>
    </source>
</evidence>
<dbReference type="EMBL" id="SDAM02000033">
    <property type="protein sequence ID" value="KAH6835601.1"/>
    <property type="molecule type" value="Genomic_DNA"/>
</dbReference>
<evidence type="ECO:0000256" key="14">
    <source>
        <dbReference type="ARBA" id="ARBA00022777"/>
    </source>
</evidence>
<keyword evidence="8" id="KW-0433">Leucine-rich repeat</keyword>
<keyword evidence="16 23" id="KW-1133">Transmembrane helix</keyword>
<dbReference type="FunFam" id="3.80.10.10:FF:000101">
    <property type="entry name" value="LRR receptor-like serine/threonine-protein kinase ERECTA"/>
    <property type="match status" value="1"/>
</dbReference>
<evidence type="ECO:0000256" key="16">
    <source>
        <dbReference type="ARBA" id="ARBA00022989"/>
    </source>
</evidence>
<comment type="similarity">
    <text evidence="3">Belongs to the protein kinase superfamily. Ser/Thr protein kinase family.</text>
</comment>
<gene>
    <name evidence="25" type="ORF">C2S53_007635</name>
</gene>
<evidence type="ECO:0000256" key="19">
    <source>
        <dbReference type="ARBA" id="ARBA00023180"/>
    </source>
</evidence>
<evidence type="ECO:0000256" key="2">
    <source>
        <dbReference type="ARBA" id="ARBA00004479"/>
    </source>
</evidence>
<keyword evidence="9" id="KW-0808">Transferase</keyword>
<dbReference type="GO" id="GO:0033612">
    <property type="term" value="F:receptor serine/threonine kinase binding"/>
    <property type="evidence" value="ECO:0007669"/>
    <property type="project" value="TreeGrafter"/>
</dbReference>
<comment type="subcellular location">
    <subcellularLocation>
        <location evidence="1">Cell membrane</location>
        <topology evidence="1">Single-pass membrane protein</topology>
    </subcellularLocation>
    <subcellularLocation>
        <location evidence="2">Membrane</location>
        <topology evidence="2">Single-pass type I membrane protein</topology>
    </subcellularLocation>
</comment>
<dbReference type="GO" id="GO:0051707">
    <property type="term" value="P:response to other organism"/>
    <property type="evidence" value="ECO:0007669"/>
    <property type="project" value="UniProtKB-ARBA"/>
</dbReference>
<evidence type="ECO:0000256" key="21">
    <source>
        <dbReference type="ARBA" id="ARBA00048679"/>
    </source>
</evidence>
<dbReference type="Proteomes" id="UP001190926">
    <property type="component" value="Unassembled WGS sequence"/>
</dbReference>
<evidence type="ECO:0000256" key="1">
    <source>
        <dbReference type="ARBA" id="ARBA00004162"/>
    </source>
</evidence>
<dbReference type="Gene3D" id="1.10.510.10">
    <property type="entry name" value="Transferase(Phosphotransferase) domain 1"/>
    <property type="match status" value="1"/>
</dbReference>
<feature type="binding site" evidence="22">
    <location>
        <position position="760"/>
    </location>
    <ligand>
        <name>ATP</name>
        <dbReference type="ChEBI" id="CHEBI:30616"/>
    </ligand>
</feature>
<keyword evidence="19" id="KW-0325">Glycoprotein</keyword>
<dbReference type="InterPro" id="IPR003591">
    <property type="entry name" value="Leu-rich_rpt_typical-subtyp"/>
</dbReference>
<dbReference type="InterPro" id="IPR055414">
    <property type="entry name" value="LRR_R13L4/SHOC2-like"/>
</dbReference>
<evidence type="ECO:0000313" key="26">
    <source>
        <dbReference type="Proteomes" id="UP001190926"/>
    </source>
</evidence>
<keyword evidence="15 22" id="KW-0067">ATP-binding</keyword>
<evidence type="ECO:0000256" key="17">
    <source>
        <dbReference type="ARBA" id="ARBA00023136"/>
    </source>
</evidence>
<keyword evidence="18" id="KW-0675">Receptor</keyword>
<dbReference type="GO" id="GO:0006952">
    <property type="term" value="P:defense response"/>
    <property type="evidence" value="ECO:0007669"/>
    <property type="project" value="UniProtKB-ARBA"/>
</dbReference>
<dbReference type="GO" id="GO:0004674">
    <property type="term" value="F:protein serine/threonine kinase activity"/>
    <property type="evidence" value="ECO:0007669"/>
    <property type="project" value="UniProtKB-KW"/>
</dbReference>
<dbReference type="InterPro" id="IPR013210">
    <property type="entry name" value="LRR_N_plant-typ"/>
</dbReference>
<sequence length="1016" mass="112964">MDQSSLLAIKKHINSDILAKNWSQQTSFCTWIGVICGRRHPRVISLDLSNMDLRGTIATEIGNLSFLTFLDIRNNILSGSIPAQIGNLRHLRVLDMAHNQLNGHIPQSVGLLRRLEGLNLRNNYLSGDIPTSLSTCVQLTTLDLSFNNLTGNIPLSFGNLSQLQQIFLKSNQLTGISLGFNKLEGSIPTEFWNLTKIQFVSLPRNRLEGTIPPSISNLSALVVFEIGENSFHGTIPQEMGQLSHLRWLGLATNKLNGEVPQSIFNLSVLEALGFGFNNLSGYIPSTIDKTFPNIKYFDLAKNRFYGRIPNSISNLSRLTSLQLDVNSFSGEIPINLGNLHLLEKLGLEGNELTNNISKPEQDFISSLTNCNYLRTLDISYNPITGVLPKSLGSGNLSESLEMFSLYSCRIISPIPNELGNLSNLLWLSLGYNDLTGVIPTALGRLSNMQLLAIQGNKLQGSISHVLCNLKNLYYVDFSENNFSGKIPRCSGDLPFLRRIYLDSNAFSSYIPSSLWSSERVERMNLSNNFINGSLSPEIGKMKSLIGLDLSGNHLSGDIPGTISKLQNLVYLSLSNNKLEGPLTDSFSDLKGLEYLDLSINNLSGPIPKSLEALTNLHYFNVSFNKLRGEIPDGGPFANLTYDSFMGNKCLCGAARFKVEECKTSVSKPSRKMQLLKYILPAIGSVLLAAFILFLIMRNRCVKLSTATPSDFPPRPVHERISYYEILRATRNLDDANLIGRGSFGSVYKGCFSDTMVAAVKVFNLDVQGALTSFDIECQILRSVRHRNLVRVITSISNLDFKALVLAFMPNGNLEKWLYSAYCSINIFQKLEIMVDVATALEYLHDGYSSPIVHCDLKPQNILLDENMVAHVGDFGIARLLTQEKRMHQTRTLGTIGYMAPEYGMEGLVSTMADVYSYGILLMEICSRKKPVDEMFCGELSMRKWMQESLPNCVVEVVDNELLNMDDLSRRVIYESCMTSTIELALACTADIPEVRPSMKEVLARIKKIKLNLSNSN</sequence>
<keyword evidence="12" id="KW-0677">Repeat</keyword>
<dbReference type="Pfam" id="PF00560">
    <property type="entry name" value="LRR_1"/>
    <property type="match status" value="3"/>
</dbReference>
<evidence type="ECO:0000256" key="7">
    <source>
        <dbReference type="ARBA" id="ARBA00022553"/>
    </source>
</evidence>
<name>A0AAD4PDT5_PERFH</name>
<dbReference type="Gene3D" id="3.30.200.20">
    <property type="entry name" value="Phosphorylase Kinase, domain 1"/>
    <property type="match status" value="1"/>
</dbReference>
<dbReference type="Pfam" id="PF13855">
    <property type="entry name" value="LRR_8"/>
    <property type="match status" value="2"/>
</dbReference>
<comment type="catalytic activity">
    <reaction evidence="21">
        <text>L-seryl-[protein] + ATP = O-phospho-L-seryl-[protein] + ADP + H(+)</text>
        <dbReference type="Rhea" id="RHEA:17989"/>
        <dbReference type="Rhea" id="RHEA-COMP:9863"/>
        <dbReference type="Rhea" id="RHEA-COMP:11604"/>
        <dbReference type="ChEBI" id="CHEBI:15378"/>
        <dbReference type="ChEBI" id="CHEBI:29999"/>
        <dbReference type="ChEBI" id="CHEBI:30616"/>
        <dbReference type="ChEBI" id="CHEBI:83421"/>
        <dbReference type="ChEBI" id="CHEBI:456216"/>
        <dbReference type="EC" id="2.7.11.1"/>
    </reaction>
</comment>
<dbReference type="EC" id="2.7.11.1" evidence="4"/>
<evidence type="ECO:0000256" key="20">
    <source>
        <dbReference type="ARBA" id="ARBA00047899"/>
    </source>
</evidence>
<evidence type="ECO:0000256" key="11">
    <source>
        <dbReference type="ARBA" id="ARBA00022729"/>
    </source>
</evidence>
<feature type="transmembrane region" description="Helical" evidence="23">
    <location>
        <begin position="674"/>
        <end position="695"/>
    </location>
</feature>
<evidence type="ECO:0000256" key="6">
    <source>
        <dbReference type="ARBA" id="ARBA00022527"/>
    </source>
</evidence>
<dbReference type="Pfam" id="PF07714">
    <property type="entry name" value="PK_Tyr_Ser-Thr"/>
    <property type="match status" value="1"/>
</dbReference>
<keyword evidence="7" id="KW-0597">Phosphoprotein</keyword>
<dbReference type="SUPFAM" id="SSF56112">
    <property type="entry name" value="Protein kinase-like (PK-like)"/>
    <property type="match status" value="1"/>
</dbReference>
<comment type="catalytic activity">
    <reaction evidence="20">
        <text>L-threonyl-[protein] + ATP = O-phospho-L-threonyl-[protein] + ADP + H(+)</text>
        <dbReference type="Rhea" id="RHEA:46608"/>
        <dbReference type="Rhea" id="RHEA-COMP:11060"/>
        <dbReference type="Rhea" id="RHEA-COMP:11605"/>
        <dbReference type="ChEBI" id="CHEBI:15378"/>
        <dbReference type="ChEBI" id="CHEBI:30013"/>
        <dbReference type="ChEBI" id="CHEBI:30616"/>
        <dbReference type="ChEBI" id="CHEBI:61977"/>
        <dbReference type="ChEBI" id="CHEBI:456216"/>
        <dbReference type="EC" id="2.7.11.1"/>
    </reaction>
</comment>